<dbReference type="InterPro" id="IPR043129">
    <property type="entry name" value="ATPase_NBD"/>
</dbReference>
<organism evidence="3 4">
    <name type="scientific">Nonomuraea recticatena</name>
    <dbReference type="NCBI Taxonomy" id="46178"/>
    <lineage>
        <taxon>Bacteria</taxon>
        <taxon>Bacillati</taxon>
        <taxon>Actinomycetota</taxon>
        <taxon>Actinomycetes</taxon>
        <taxon>Streptosporangiales</taxon>
        <taxon>Streptosporangiaceae</taxon>
        <taxon>Nonomuraea</taxon>
    </lineage>
</organism>
<reference evidence="3 4" key="1">
    <citation type="journal article" date="2019" name="Int. J. Syst. Evol. Microbiol.">
        <title>The Global Catalogue of Microorganisms (GCM) 10K type strain sequencing project: providing services to taxonomists for standard genome sequencing and annotation.</title>
        <authorList>
            <consortium name="The Broad Institute Genomics Platform"/>
            <consortium name="The Broad Institute Genome Sequencing Center for Infectious Disease"/>
            <person name="Wu L."/>
            <person name="Ma J."/>
        </authorList>
    </citation>
    <scope>NUCLEOTIDE SEQUENCE [LARGE SCALE GENOMIC DNA]</scope>
    <source>
        <strain evidence="3 4">JCM 6835</strain>
    </source>
</reference>
<dbReference type="InterPro" id="IPR000600">
    <property type="entry name" value="ROK"/>
</dbReference>
<accession>A0ABN3RUH6</accession>
<comment type="caution">
    <text evidence="3">The sequence shown here is derived from an EMBL/GenBank/DDBJ whole genome shotgun (WGS) entry which is preliminary data.</text>
</comment>
<dbReference type="Pfam" id="PF12802">
    <property type="entry name" value="MarR_2"/>
    <property type="match status" value="1"/>
</dbReference>
<dbReference type="RefSeq" id="WP_346147441.1">
    <property type="nucleotide sequence ID" value="NZ_BAAATE010000007.1"/>
</dbReference>
<proteinExistence type="inferred from homology"/>
<dbReference type="Gene3D" id="1.10.10.10">
    <property type="entry name" value="Winged helix-like DNA-binding domain superfamily/Winged helix DNA-binding domain"/>
    <property type="match status" value="1"/>
</dbReference>
<name>A0ABN3RUH6_9ACTN</name>
<evidence type="ECO:0000256" key="1">
    <source>
        <dbReference type="ARBA" id="ARBA00006479"/>
    </source>
</evidence>
<keyword evidence="4" id="KW-1185">Reference proteome</keyword>
<protein>
    <submittedName>
        <fullName evidence="3">ROK family protein</fullName>
    </submittedName>
</protein>
<dbReference type="InterPro" id="IPR036390">
    <property type="entry name" value="WH_DNA-bd_sf"/>
</dbReference>
<dbReference type="Gene3D" id="3.30.420.40">
    <property type="match status" value="2"/>
</dbReference>
<dbReference type="InterPro" id="IPR036388">
    <property type="entry name" value="WH-like_DNA-bd_sf"/>
</dbReference>
<dbReference type="SUPFAM" id="SSF53067">
    <property type="entry name" value="Actin-like ATPase domain"/>
    <property type="match status" value="1"/>
</dbReference>
<evidence type="ECO:0000313" key="3">
    <source>
        <dbReference type="EMBL" id="GAA2661149.1"/>
    </source>
</evidence>
<dbReference type="CDD" id="cd24076">
    <property type="entry name" value="ASKHA_ATPase_ROK_BsXylR-like"/>
    <property type="match status" value="1"/>
</dbReference>
<evidence type="ECO:0000259" key="2">
    <source>
        <dbReference type="Pfam" id="PF12802"/>
    </source>
</evidence>
<dbReference type="Proteomes" id="UP001501666">
    <property type="component" value="Unassembled WGS sequence"/>
</dbReference>
<dbReference type="InterPro" id="IPR000835">
    <property type="entry name" value="HTH_MarR-typ"/>
</dbReference>
<dbReference type="SUPFAM" id="SSF46785">
    <property type="entry name" value="Winged helix' DNA-binding domain"/>
    <property type="match status" value="1"/>
</dbReference>
<dbReference type="EMBL" id="BAAATE010000007">
    <property type="protein sequence ID" value="GAA2661149.1"/>
    <property type="molecule type" value="Genomic_DNA"/>
</dbReference>
<feature type="domain" description="HTH marR-type" evidence="2">
    <location>
        <begin position="24"/>
        <end position="65"/>
    </location>
</feature>
<sequence>MITSSTGPRPADFGDVRATNLAVVLRFVRDNAPCSRADIAASTGLNKATVSSLVADLIDRRLVRETGLTENRVGRPATMLVLDGSPYASIGLEVNVDYLTAVAVDLSGERLLSWRRAFPGATATPAQAVAAVAALTRRVVNRMTKDQRQVLGVAVAVPGLIGTDGTVRVAPNLGWHEVDLAGDLAKALRDPGFPIQVENDANLAVLAEHRFGPLGGTPNLVYLTGEVGVGAGVILDGRLRRGGQGFSGEIGHIQIDPQGPRCRCGRTGCLEAVAGIGVLVSTTDPAEVESEIDEVVRRAKAGDAATLDQLATVGRDLGRGIAIAANLLDPDAVILGGYYVPLAPWLLPAAADQARALSIAAGFGGCEIVASTLGYGAAALGGAARVLDSVDSGRLPSP</sequence>
<comment type="similarity">
    <text evidence="1">Belongs to the ROK (NagC/XylR) family.</text>
</comment>
<gene>
    <name evidence="3" type="ORF">GCM10010412_034010</name>
</gene>
<dbReference type="PANTHER" id="PTHR18964">
    <property type="entry name" value="ROK (REPRESSOR, ORF, KINASE) FAMILY"/>
    <property type="match status" value="1"/>
</dbReference>
<evidence type="ECO:0000313" key="4">
    <source>
        <dbReference type="Proteomes" id="UP001501666"/>
    </source>
</evidence>
<dbReference type="Pfam" id="PF00480">
    <property type="entry name" value="ROK"/>
    <property type="match status" value="1"/>
</dbReference>
<dbReference type="PANTHER" id="PTHR18964:SF149">
    <property type="entry name" value="BIFUNCTIONAL UDP-N-ACETYLGLUCOSAMINE 2-EPIMERASE_N-ACETYLMANNOSAMINE KINASE"/>
    <property type="match status" value="1"/>
</dbReference>